<comment type="caution">
    <text evidence="6">The sequence shown here is derived from an EMBL/GenBank/DDBJ whole genome shotgun (WGS) entry which is preliminary data.</text>
</comment>
<dbReference type="AlphaFoldDB" id="A0A1A5YLP3"/>
<gene>
    <name evidence="6" type="ORF">A7K91_24045</name>
</gene>
<feature type="domain" description="Rad50/SbcC-type AAA" evidence="5">
    <location>
        <begin position="5"/>
        <end position="204"/>
    </location>
</feature>
<comment type="subunit">
    <text evidence="2">Heterodimer of SbcC and SbcD.</text>
</comment>
<dbReference type="GO" id="GO:0016887">
    <property type="term" value="F:ATP hydrolysis activity"/>
    <property type="evidence" value="ECO:0007669"/>
    <property type="project" value="InterPro"/>
</dbReference>
<evidence type="ECO:0000256" key="2">
    <source>
        <dbReference type="ARBA" id="ARBA00011322"/>
    </source>
</evidence>
<organism evidence="6 7">
    <name type="scientific">Paenibacillus oryzae</name>
    <dbReference type="NCBI Taxonomy" id="1844972"/>
    <lineage>
        <taxon>Bacteria</taxon>
        <taxon>Bacillati</taxon>
        <taxon>Bacillota</taxon>
        <taxon>Bacilli</taxon>
        <taxon>Bacillales</taxon>
        <taxon>Paenibacillaceae</taxon>
        <taxon>Paenibacillus</taxon>
    </lineage>
</organism>
<name>A0A1A5YLP3_9BACL</name>
<evidence type="ECO:0000256" key="4">
    <source>
        <dbReference type="SAM" id="Coils"/>
    </source>
</evidence>
<feature type="coiled-coil region" evidence="4">
    <location>
        <begin position="335"/>
        <end position="389"/>
    </location>
</feature>
<evidence type="ECO:0000313" key="7">
    <source>
        <dbReference type="Proteomes" id="UP000092024"/>
    </source>
</evidence>
<evidence type="ECO:0000259" key="5">
    <source>
        <dbReference type="Pfam" id="PF13476"/>
    </source>
</evidence>
<sequence length="1041" mass="116931">MKPLKLAMTAFGPYRNEEIIDFTKLGEHRLFVISGNTGAGKTTIFDAICFALFGYASGEDRMDPRMLRSQFADEDTHTAVEMTFSSGGRTYRVLRQMKHRKGANKSETGEKCELYELLDGMELPAVDRFITTEVNARLLAIVGLSKEQFSQIVMLPQGEFRKLLTSDTDNKEEILRRIFRTELFQRLQGKFQQRNRELQDKLKEQRAGAAAVMRQAAEALPLRDGSLLQATFGQESYNSVQVGQALALEAEHYRLLEARAGLDKQEAATGLEKLQEKLHAMTYLNERHDELELKRRQLHEYSIQSDAMAIQEQALKLAATAETIRPHEEAALRSVQIRREQEMMLEQRMKELEEAETRRSLASARLQDEAAKEEERHRAERELNAMTELLPVVQSLSVREKDLTGLDRRCKEARAAARSTENALAEGRARRNDLLQHILGSEKALKELNSALQELTGIEASGKAIKRLLGVSEELRRCVRLEQEFKHELASAREAHETLEQAWVEGQAGMLAFHLHDGQACPVCGSLEHPAKAATHGNMPSKEQVQAAKERLSHVERELLAVQAQAAAAASVQELDDEEWEGLLPGIGKLPLSEASTEEKLLRRQAELREAWKSGKERAGSLQAASDALDGLRQQQSELESRLAGLEAELEASRGQVRNLELRHAAEKALLERELDRIPETLRRPEALNEAITSGQRRLKELQRAWQSAQEEAAASEARLAECRAYAGGARERYEESLREEAEKEERLKRELAQAGFGTVQDYRNVLLEESQRERLLNELEQYRASVAALKASIDQLHEQLSGTSRFPLEELQAAIIEQKETHEGAIRAESEARSYSREAFRLKEAVGATAASVARLEEELEDVLDLYSMLKGDNSLKLSFERYILIEYLEQIVSMANVRLAELSNGQFQLQRSDRLESRGKQSGLGLDVYDAYTGQQRDVKTLSGGEKFNASLCLALGMTDVIQSVQGGISIEMMLIDEGFGSLDEESLQKAVAALVDLQKRGRMIGVISHVGELKEAFPACLEVHKTKEGYSKTKLVLK</sequence>
<reference evidence="6 7" key="1">
    <citation type="submission" date="2016-05" db="EMBL/GenBank/DDBJ databases">
        <title>Paenibacillus oryzae. sp. nov., isolated from the rice root.</title>
        <authorList>
            <person name="Zhang J."/>
            <person name="Zhang X."/>
        </authorList>
    </citation>
    <scope>NUCLEOTIDE SEQUENCE [LARGE SCALE GENOMIC DNA]</scope>
    <source>
        <strain evidence="6 7">1DrF-4</strain>
    </source>
</reference>
<keyword evidence="7" id="KW-1185">Reference proteome</keyword>
<dbReference type="InterPro" id="IPR038729">
    <property type="entry name" value="Rad50/SbcC_AAA"/>
</dbReference>
<comment type="similarity">
    <text evidence="1">Belongs to the SMC family. SbcC subfamily.</text>
</comment>
<evidence type="ECO:0000256" key="3">
    <source>
        <dbReference type="ARBA" id="ARBA00013368"/>
    </source>
</evidence>
<dbReference type="SUPFAM" id="SSF52540">
    <property type="entry name" value="P-loop containing nucleoside triphosphate hydrolases"/>
    <property type="match status" value="2"/>
</dbReference>
<dbReference type="OrthoDB" id="9795626at2"/>
<dbReference type="RefSeq" id="WP_068681912.1">
    <property type="nucleotide sequence ID" value="NZ_LYPA01000047.1"/>
</dbReference>
<dbReference type="InterPro" id="IPR027417">
    <property type="entry name" value="P-loop_NTPase"/>
</dbReference>
<accession>A0A1A5YLP3</accession>
<dbReference type="PANTHER" id="PTHR32114:SF2">
    <property type="entry name" value="ABC TRANSPORTER ABCH.3"/>
    <property type="match status" value="1"/>
</dbReference>
<evidence type="ECO:0000313" key="6">
    <source>
        <dbReference type="EMBL" id="OBR66305.1"/>
    </source>
</evidence>
<evidence type="ECO:0000256" key="1">
    <source>
        <dbReference type="ARBA" id="ARBA00006930"/>
    </source>
</evidence>
<dbReference type="Proteomes" id="UP000092024">
    <property type="component" value="Unassembled WGS sequence"/>
</dbReference>
<proteinExistence type="inferred from homology"/>
<feature type="coiled-coil region" evidence="4">
    <location>
        <begin position="692"/>
        <end position="829"/>
    </location>
</feature>
<keyword evidence="4" id="KW-0175">Coiled coil</keyword>
<dbReference type="EMBL" id="LYPA01000047">
    <property type="protein sequence ID" value="OBR66305.1"/>
    <property type="molecule type" value="Genomic_DNA"/>
</dbReference>
<dbReference type="Gene3D" id="3.40.50.300">
    <property type="entry name" value="P-loop containing nucleotide triphosphate hydrolases"/>
    <property type="match status" value="2"/>
</dbReference>
<dbReference type="GO" id="GO:0006302">
    <property type="term" value="P:double-strand break repair"/>
    <property type="evidence" value="ECO:0007669"/>
    <property type="project" value="InterPro"/>
</dbReference>
<dbReference type="Pfam" id="PF13558">
    <property type="entry name" value="SbcC_Walker_B"/>
    <property type="match status" value="1"/>
</dbReference>
<feature type="coiled-coil region" evidence="4">
    <location>
        <begin position="622"/>
        <end position="663"/>
    </location>
</feature>
<protein>
    <recommendedName>
        <fullName evidence="3">Nuclease SbcCD subunit C</fullName>
    </recommendedName>
</protein>
<dbReference type="PANTHER" id="PTHR32114">
    <property type="entry name" value="ABC TRANSPORTER ABCH.3"/>
    <property type="match status" value="1"/>
</dbReference>
<dbReference type="STRING" id="1844972.A7K91_24045"/>
<dbReference type="Pfam" id="PF13476">
    <property type="entry name" value="AAA_23"/>
    <property type="match status" value="1"/>
</dbReference>